<gene>
    <name evidence="3" type="ORF">POVCU1_079790</name>
</gene>
<dbReference type="NCBIfam" id="TIGR01639">
    <property type="entry name" value="P_fal_TIGR01639"/>
    <property type="match status" value="1"/>
</dbReference>
<name>A0A1A8XBX8_PLAOA</name>
<sequence length="359" mass="41815">MIITRGTRANFLLHGMYLMKNKINEKNNLKNRIPRGDKKIKQNICSTRSFSLSKFFTMSFLVLLKSGDRGGTWGDSKLLRLVECPGSPLAQPFTNRFLSNQTNMAEHDTSSGKPYVTLHVGSELSEGKESEGKLRCKYDVMRNRTTRNNSCGSCHRGSDGGEVQNREYGDGELGNRQDDHGDRAGIDNSSEMQQLSKSELREMIANLNGHVVPREMDIMFRYIHTSERKKYLKMQENMKDYCEQLAYNYNIPENIKKELWTRFYDATNAFFLYKEELFLSRFEELSKMGPQETKTFMNMLASYKKTWKKYRQIMNNIWRSHLATRAKMEKMTRNSLCANFSQQNFEPHKVERDIKNIAA</sequence>
<evidence type="ECO:0000313" key="4">
    <source>
        <dbReference type="Proteomes" id="UP000078546"/>
    </source>
</evidence>
<feature type="region of interest" description="Disordered" evidence="1">
    <location>
        <begin position="147"/>
        <end position="193"/>
    </location>
</feature>
<dbReference type="InterPro" id="IPR006526">
    <property type="entry name" value="Export_prot_PHISTa/b/c"/>
</dbReference>
<dbReference type="PANTHER" id="PTHR36193:SF23">
    <property type="entry name" value="PHISTB DOMAIN-CONTAINING RESA-LIKE PROTEIN 1"/>
    <property type="match status" value="1"/>
</dbReference>
<organism evidence="3 4">
    <name type="scientific">Plasmodium ovale curtisi</name>
    <dbReference type="NCBI Taxonomy" id="864141"/>
    <lineage>
        <taxon>Eukaryota</taxon>
        <taxon>Sar</taxon>
        <taxon>Alveolata</taxon>
        <taxon>Apicomplexa</taxon>
        <taxon>Aconoidasida</taxon>
        <taxon>Haemosporida</taxon>
        <taxon>Plasmodiidae</taxon>
        <taxon>Plasmodium</taxon>
        <taxon>Plasmodium (Plasmodium)</taxon>
    </lineage>
</organism>
<feature type="domain" description="Plasmodium RESA N-terminal" evidence="2">
    <location>
        <begin position="194"/>
        <end position="318"/>
    </location>
</feature>
<dbReference type="EMBL" id="FLQV01003674">
    <property type="protein sequence ID" value="SBT02698.1"/>
    <property type="molecule type" value="Genomic_DNA"/>
</dbReference>
<evidence type="ECO:0000313" key="3">
    <source>
        <dbReference type="EMBL" id="SBT02698.1"/>
    </source>
</evidence>
<dbReference type="Gene3D" id="6.10.280.180">
    <property type="entry name" value="Plasmodium RESA, N-terminal helical domain"/>
    <property type="match status" value="1"/>
</dbReference>
<evidence type="ECO:0000256" key="1">
    <source>
        <dbReference type="SAM" id="MobiDB-lite"/>
    </source>
</evidence>
<dbReference type="InterPro" id="IPR019111">
    <property type="entry name" value="PRESA_N"/>
</dbReference>
<accession>A0A1A8XBX8</accession>
<dbReference type="PANTHER" id="PTHR36193">
    <property type="entry name" value="PHISTB DOMAIN-CONTAINING RESA-LIKE PROTEIN 1"/>
    <property type="match status" value="1"/>
</dbReference>
<feature type="compositionally biased region" description="Basic and acidic residues" evidence="1">
    <location>
        <begin position="156"/>
        <end position="185"/>
    </location>
</feature>
<dbReference type="InterPro" id="IPR044885">
    <property type="entry name" value="PRESA_N_sf"/>
</dbReference>
<dbReference type="AlphaFoldDB" id="A0A1A8XBX8"/>
<dbReference type="Proteomes" id="UP000078546">
    <property type="component" value="Unassembled WGS sequence"/>
</dbReference>
<reference evidence="4" key="1">
    <citation type="submission" date="2016-05" db="EMBL/GenBank/DDBJ databases">
        <authorList>
            <person name="Naeem Raeece"/>
        </authorList>
    </citation>
    <scope>NUCLEOTIDE SEQUENCE [LARGE SCALE GENOMIC DNA]</scope>
</reference>
<protein>
    <recommendedName>
        <fullName evidence="2">Plasmodium RESA N-terminal domain-containing protein</fullName>
    </recommendedName>
</protein>
<proteinExistence type="predicted"/>
<evidence type="ECO:0000259" key="2">
    <source>
        <dbReference type="Pfam" id="PF09687"/>
    </source>
</evidence>
<dbReference type="Pfam" id="PF09687">
    <property type="entry name" value="PRESAN"/>
    <property type="match status" value="1"/>
</dbReference>